<organism evidence="1 2">
    <name type="scientific">Tritrichomonas musculus</name>
    <dbReference type="NCBI Taxonomy" id="1915356"/>
    <lineage>
        <taxon>Eukaryota</taxon>
        <taxon>Metamonada</taxon>
        <taxon>Parabasalia</taxon>
        <taxon>Tritrichomonadida</taxon>
        <taxon>Tritrichomonadidae</taxon>
        <taxon>Tritrichomonas</taxon>
    </lineage>
</organism>
<dbReference type="EMBL" id="JAPFFF010000060">
    <property type="protein sequence ID" value="KAK8837267.1"/>
    <property type="molecule type" value="Genomic_DNA"/>
</dbReference>
<reference evidence="1 2" key="1">
    <citation type="submission" date="2024-04" db="EMBL/GenBank/DDBJ databases">
        <title>Tritrichomonas musculus Genome.</title>
        <authorList>
            <person name="Alves-Ferreira E."/>
            <person name="Grigg M."/>
            <person name="Lorenzi H."/>
            <person name="Galac M."/>
        </authorList>
    </citation>
    <scope>NUCLEOTIDE SEQUENCE [LARGE SCALE GENOMIC DNA]</scope>
    <source>
        <strain evidence="1 2">EAF2021</strain>
    </source>
</reference>
<gene>
    <name evidence="1" type="ORF">M9Y10_036697</name>
</gene>
<dbReference type="InterPro" id="IPR029030">
    <property type="entry name" value="Caspase-like_dom_sf"/>
</dbReference>
<sequence length="574" mass="66285">MTYQNARFKNSGNNEGDVLNFFNDTVRNLIQKNGGDNTFSTFSEEFHEKDIALAIGEKTHLMLTHPNHTISQIEKSFISMEIEFEVGFEEEVEWGKWLEFGDGGAEVPQEEDQLNQIFVGFKDAVEIISECRFFCDGKLIKEYHQNEMIRESFAYNSIKTRDSKITAPHSHSLWENVEMMSPNVCGVFIPLDKFAWSIDSKPTFVPIKMELIIPFTDQLVLQAWRLYPNAIIGEIVEEIRTSLEGLVWCQIPPKNVAQIKQFWENIPELANCSAEINVPKRFNQIGQEGKIVSDPANDDIVKWPLMNNTLIKQRSESDATKILYAYATNLRYQKISSIGDMKQSCLMMINSDTHGMFHLGRGVINDAITLGSYLKEKNDGFWAFFHLNPTKQQFIDELKLFLEKTSDQLVIFYTGHGDLDFDQETGYHRYLIFTKKIDDETFINENLYDYELSEILKSYKGKKIPKTLFLTDACFMENPCLIPDNPKKKEEFPENFVSISSSDGYHGSGQGIVEEQYQGLFSALFWKALTEHPTYSFLQIQQYLNPKIHQQNQKCSLHYTSPELVEKPFFSPQK</sequence>
<evidence type="ECO:0008006" key="3">
    <source>
        <dbReference type="Google" id="ProtNLM"/>
    </source>
</evidence>
<evidence type="ECO:0000313" key="1">
    <source>
        <dbReference type="EMBL" id="KAK8837267.1"/>
    </source>
</evidence>
<name>A0ABR2GUL7_9EUKA</name>
<keyword evidence="2" id="KW-1185">Reference proteome</keyword>
<dbReference type="Proteomes" id="UP001470230">
    <property type="component" value="Unassembled WGS sequence"/>
</dbReference>
<comment type="caution">
    <text evidence="1">The sequence shown here is derived from an EMBL/GenBank/DDBJ whole genome shotgun (WGS) entry which is preliminary data.</text>
</comment>
<protein>
    <recommendedName>
        <fullName evidence="3">Clan CD, family C14, metacaspase-like cysteine peptidase</fullName>
    </recommendedName>
</protein>
<dbReference type="Gene3D" id="3.40.50.1460">
    <property type="match status" value="1"/>
</dbReference>
<proteinExistence type="predicted"/>
<accession>A0ABR2GUL7</accession>
<evidence type="ECO:0000313" key="2">
    <source>
        <dbReference type="Proteomes" id="UP001470230"/>
    </source>
</evidence>
<dbReference type="SUPFAM" id="SSF52129">
    <property type="entry name" value="Caspase-like"/>
    <property type="match status" value="1"/>
</dbReference>